<dbReference type="AlphaFoldDB" id="A0A2N9GAZ8"/>
<protein>
    <submittedName>
        <fullName evidence="1">Uncharacterized protein</fullName>
    </submittedName>
</protein>
<accession>A0A2N9GAZ8</accession>
<organism evidence="1">
    <name type="scientific">Fagus sylvatica</name>
    <name type="common">Beechnut</name>
    <dbReference type="NCBI Taxonomy" id="28930"/>
    <lineage>
        <taxon>Eukaryota</taxon>
        <taxon>Viridiplantae</taxon>
        <taxon>Streptophyta</taxon>
        <taxon>Embryophyta</taxon>
        <taxon>Tracheophyta</taxon>
        <taxon>Spermatophyta</taxon>
        <taxon>Magnoliopsida</taxon>
        <taxon>eudicotyledons</taxon>
        <taxon>Gunneridae</taxon>
        <taxon>Pentapetalae</taxon>
        <taxon>rosids</taxon>
        <taxon>fabids</taxon>
        <taxon>Fagales</taxon>
        <taxon>Fagaceae</taxon>
        <taxon>Fagus</taxon>
    </lineage>
</organism>
<reference evidence="1" key="1">
    <citation type="submission" date="2018-02" db="EMBL/GenBank/DDBJ databases">
        <authorList>
            <person name="Cohen D.B."/>
            <person name="Kent A.D."/>
        </authorList>
    </citation>
    <scope>NUCLEOTIDE SEQUENCE</scope>
</reference>
<sequence length="274" mass="30638">MEMMDGLCDHILSPGIFVSMSKKVFDKNGPPLCTHSYIAIDVQPIDEGSLHEKSVSFLTVDPKRLNHMTHGWRWRCRWCMAYAVIYFTRIFVSLSKKVLGKNVPPLCTLSYVAIDVQPVNEGSLHEKPVLFLSVDPRRLNDMVRNNNFEALSQSGGVKALAMVLGTDIKGNISGNVADLIYKKNVYGASKYKKALAKGFLSYVLKHLRTPLSLYYWPVLYSLCLCSHNHDGGNSRRSASGCYSTLAYSMKCMMVDHALARDLSACKTLESDITI</sequence>
<name>A0A2N9GAZ8_FAGSY</name>
<evidence type="ECO:0000313" key="1">
    <source>
        <dbReference type="EMBL" id="SPC96640.1"/>
    </source>
</evidence>
<dbReference type="EMBL" id="OIVN01001687">
    <property type="protein sequence ID" value="SPC96640.1"/>
    <property type="molecule type" value="Genomic_DNA"/>
</dbReference>
<gene>
    <name evidence="1" type="ORF">FSB_LOCUS24522</name>
</gene>
<proteinExistence type="predicted"/>